<comment type="caution">
    <text evidence="2">The sequence shown here is derived from an EMBL/GenBank/DDBJ whole genome shotgun (WGS) entry which is preliminary data.</text>
</comment>
<evidence type="ECO:0000313" key="3">
    <source>
        <dbReference type="Proteomes" id="UP000886595"/>
    </source>
</evidence>
<keyword evidence="3" id="KW-1185">Reference proteome</keyword>
<dbReference type="EMBL" id="JAAMPC010000013">
    <property type="protein sequence ID" value="KAG2267193.1"/>
    <property type="molecule type" value="Genomic_DNA"/>
</dbReference>
<keyword evidence="1" id="KW-0812">Transmembrane</keyword>
<name>A0A8X7QCU7_BRACI</name>
<keyword evidence="1" id="KW-1133">Transmembrane helix</keyword>
<protein>
    <submittedName>
        <fullName evidence="2">Uncharacterized protein</fullName>
    </submittedName>
</protein>
<dbReference type="Proteomes" id="UP000886595">
    <property type="component" value="Unassembled WGS sequence"/>
</dbReference>
<accession>A0A8X7QCU7</accession>
<keyword evidence="1" id="KW-0472">Membrane</keyword>
<dbReference type="AlphaFoldDB" id="A0A8X7QCU7"/>
<dbReference type="OrthoDB" id="10260134at2759"/>
<proteinExistence type="predicted"/>
<feature type="transmembrane region" description="Helical" evidence="1">
    <location>
        <begin position="38"/>
        <end position="57"/>
    </location>
</feature>
<evidence type="ECO:0000256" key="1">
    <source>
        <dbReference type="SAM" id="Phobius"/>
    </source>
</evidence>
<organism evidence="2 3">
    <name type="scientific">Brassica carinata</name>
    <name type="common">Ethiopian mustard</name>
    <name type="synonym">Abyssinian cabbage</name>
    <dbReference type="NCBI Taxonomy" id="52824"/>
    <lineage>
        <taxon>Eukaryota</taxon>
        <taxon>Viridiplantae</taxon>
        <taxon>Streptophyta</taxon>
        <taxon>Embryophyta</taxon>
        <taxon>Tracheophyta</taxon>
        <taxon>Spermatophyta</taxon>
        <taxon>Magnoliopsida</taxon>
        <taxon>eudicotyledons</taxon>
        <taxon>Gunneridae</taxon>
        <taxon>Pentapetalae</taxon>
        <taxon>rosids</taxon>
        <taxon>malvids</taxon>
        <taxon>Brassicales</taxon>
        <taxon>Brassicaceae</taxon>
        <taxon>Brassiceae</taxon>
        <taxon>Brassica</taxon>
    </lineage>
</organism>
<gene>
    <name evidence="2" type="ORF">Bca52824_061748</name>
</gene>
<sequence>MGALSSRNEYPFAYAAVFALQCGGRNNVMDLKQWFYRFLRKTIGLQVLMYWTVLYLYSGLPLPYMRRVHHVTWLGSPGHTWGSRPWKTNDTSHNVWWLKLSYDGR</sequence>
<reference evidence="2 3" key="1">
    <citation type="submission" date="2020-02" db="EMBL/GenBank/DDBJ databases">
        <authorList>
            <person name="Ma Q."/>
            <person name="Huang Y."/>
            <person name="Song X."/>
            <person name="Pei D."/>
        </authorList>
    </citation>
    <scope>NUCLEOTIDE SEQUENCE [LARGE SCALE GENOMIC DNA]</scope>
    <source>
        <strain evidence="2">Sxm20200214</strain>
        <tissue evidence="2">Leaf</tissue>
    </source>
</reference>
<evidence type="ECO:0000313" key="2">
    <source>
        <dbReference type="EMBL" id="KAG2267193.1"/>
    </source>
</evidence>